<name>A0A0N0IBB4_9GAMM</name>
<evidence type="ECO:0000313" key="1">
    <source>
        <dbReference type="EMBL" id="KPD03762.1"/>
    </source>
</evidence>
<dbReference type="Proteomes" id="UP000053226">
    <property type="component" value="Unassembled WGS sequence"/>
</dbReference>
<sequence length="112" mass="13448">MQFSEEQLKKIQSIEQSDYVTRVSADFYLHHLDKLQNLETLNKRLGSAFQYVISLGFTQEPLIRSFLFYEACCPGFHLKPEIRNMLEEKNRVPEQQYQDFLRIAMKLIEWRT</sequence>
<comment type="caution">
    <text evidence="1">The sequence shown here is derived from an EMBL/GenBank/DDBJ whole genome shotgun (WGS) entry which is preliminary data.</text>
</comment>
<protein>
    <submittedName>
        <fullName evidence="1">Uncharacterized protein</fullName>
    </submittedName>
</protein>
<dbReference type="RefSeq" id="WP_047257410.1">
    <property type="nucleotide sequence ID" value="NZ_CAWMUS010000007.1"/>
</dbReference>
<dbReference type="AlphaFoldDB" id="A0A0N0IBB4"/>
<accession>A0A0N0IBB4</accession>
<keyword evidence="2" id="KW-1185">Reference proteome</keyword>
<dbReference type="EMBL" id="LGAA01000007">
    <property type="protein sequence ID" value="KPD03762.1"/>
    <property type="molecule type" value="Genomic_DNA"/>
</dbReference>
<proteinExistence type="predicted"/>
<organism evidence="1 2">
    <name type="scientific">Moellerella wisconsensis ATCC 35017</name>
    <dbReference type="NCBI Taxonomy" id="1354267"/>
    <lineage>
        <taxon>Bacteria</taxon>
        <taxon>Pseudomonadati</taxon>
        <taxon>Pseudomonadota</taxon>
        <taxon>Gammaproteobacteria</taxon>
        <taxon>Enterobacterales</taxon>
        <taxon>Morganellaceae</taxon>
        <taxon>Moellerella</taxon>
    </lineage>
</organism>
<evidence type="ECO:0000313" key="2">
    <source>
        <dbReference type="Proteomes" id="UP000053226"/>
    </source>
</evidence>
<gene>
    <name evidence="1" type="ORF">M992_0681</name>
</gene>
<dbReference type="OrthoDB" id="6460514at2"/>
<reference evidence="1 2" key="1">
    <citation type="submission" date="2015-07" db="EMBL/GenBank/DDBJ databases">
        <title>ATOL: Assembling a taxonomically balanced genome-scale reconstruction of the evolutionary history of the Enterobacteriaceae.</title>
        <authorList>
            <person name="Plunkett G.III."/>
            <person name="Neeno-Eckwall E.C."/>
            <person name="Glasner J.D."/>
            <person name="Perna N.T."/>
        </authorList>
    </citation>
    <scope>NUCLEOTIDE SEQUENCE [LARGE SCALE GENOMIC DNA]</scope>
    <source>
        <strain evidence="1 2">ATCC 35017</strain>
    </source>
</reference>